<keyword evidence="2" id="KW-1185">Reference proteome</keyword>
<protein>
    <submittedName>
        <fullName evidence="1">Uncharacterized protein</fullName>
    </submittedName>
</protein>
<dbReference type="Proteomes" id="UP001152888">
    <property type="component" value="Unassembled WGS sequence"/>
</dbReference>
<dbReference type="EMBL" id="CAKOFQ010007240">
    <property type="protein sequence ID" value="CAH1995803.1"/>
    <property type="molecule type" value="Genomic_DNA"/>
</dbReference>
<gene>
    <name evidence="1" type="ORF">ACAOBT_LOCUS22854</name>
</gene>
<evidence type="ECO:0000313" key="1">
    <source>
        <dbReference type="EMBL" id="CAH1995803.1"/>
    </source>
</evidence>
<proteinExistence type="predicted"/>
<sequence length="39" mass="4518">MCVQIVVMLDNFALSHFINLQICKTCGNVLYECIMKSMY</sequence>
<comment type="caution">
    <text evidence="1">The sequence shown here is derived from an EMBL/GenBank/DDBJ whole genome shotgun (WGS) entry which is preliminary data.</text>
</comment>
<reference evidence="1" key="1">
    <citation type="submission" date="2022-03" db="EMBL/GenBank/DDBJ databases">
        <authorList>
            <person name="Sayadi A."/>
        </authorList>
    </citation>
    <scope>NUCLEOTIDE SEQUENCE</scope>
</reference>
<dbReference type="AlphaFoldDB" id="A0A9P0LH64"/>
<evidence type="ECO:0000313" key="2">
    <source>
        <dbReference type="Proteomes" id="UP001152888"/>
    </source>
</evidence>
<organism evidence="1 2">
    <name type="scientific">Acanthoscelides obtectus</name>
    <name type="common">Bean weevil</name>
    <name type="synonym">Bruchus obtectus</name>
    <dbReference type="NCBI Taxonomy" id="200917"/>
    <lineage>
        <taxon>Eukaryota</taxon>
        <taxon>Metazoa</taxon>
        <taxon>Ecdysozoa</taxon>
        <taxon>Arthropoda</taxon>
        <taxon>Hexapoda</taxon>
        <taxon>Insecta</taxon>
        <taxon>Pterygota</taxon>
        <taxon>Neoptera</taxon>
        <taxon>Endopterygota</taxon>
        <taxon>Coleoptera</taxon>
        <taxon>Polyphaga</taxon>
        <taxon>Cucujiformia</taxon>
        <taxon>Chrysomeloidea</taxon>
        <taxon>Chrysomelidae</taxon>
        <taxon>Bruchinae</taxon>
        <taxon>Bruchini</taxon>
        <taxon>Acanthoscelides</taxon>
    </lineage>
</organism>
<name>A0A9P0LH64_ACAOB</name>
<accession>A0A9P0LH64</accession>